<dbReference type="RefSeq" id="WP_088270110.1">
    <property type="nucleotide sequence ID" value="NZ_BMKI01000004.1"/>
</dbReference>
<protein>
    <submittedName>
        <fullName evidence="1">Antirestriction protein</fullName>
    </submittedName>
</protein>
<dbReference type="Gene3D" id="1.10.10.1190">
    <property type="entry name" value="Antirestriction protein ArdA, domain 3"/>
    <property type="match status" value="1"/>
</dbReference>
<dbReference type="InterPro" id="IPR041893">
    <property type="entry name" value="ArdA_dom3"/>
</dbReference>
<dbReference type="EMBL" id="BMKI01000004">
    <property type="protein sequence ID" value="GGC92733.1"/>
    <property type="molecule type" value="Genomic_DNA"/>
</dbReference>
<gene>
    <name evidence="1" type="ORF">GCM10011573_22930</name>
</gene>
<dbReference type="InterPro" id="IPR009899">
    <property type="entry name" value="ArdA"/>
</dbReference>
<reference evidence="2" key="1">
    <citation type="journal article" date="2019" name="Int. J. Syst. Evol. Microbiol.">
        <title>The Global Catalogue of Microorganisms (GCM) 10K type strain sequencing project: providing services to taxonomists for standard genome sequencing and annotation.</title>
        <authorList>
            <consortium name="The Broad Institute Genomics Platform"/>
            <consortium name="The Broad Institute Genome Sequencing Center for Infectious Disease"/>
            <person name="Wu L."/>
            <person name="Ma J."/>
        </authorList>
    </citation>
    <scope>NUCLEOTIDE SEQUENCE [LARGE SCALE GENOMIC DNA]</scope>
    <source>
        <strain evidence="2">CGMCC 1.15942</strain>
    </source>
</reference>
<name>A0ABQ1P9H8_9ENTE</name>
<evidence type="ECO:0000313" key="2">
    <source>
        <dbReference type="Proteomes" id="UP000630615"/>
    </source>
</evidence>
<dbReference type="Gene3D" id="3.10.20.480">
    <property type="entry name" value="Antirestriction protein ArdA, domain 1"/>
    <property type="match status" value="1"/>
</dbReference>
<evidence type="ECO:0000313" key="1">
    <source>
        <dbReference type="EMBL" id="GGC92733.1"/>
    </source>
</evidence>
<comment type="caution">
    <text evidence="1">The sequence shown here is derived from an EMBL/GenBank/DDBJ whole genome shotgun (WGS) entry which is preliminary data.</text>
</comment>
<proteinExistence type="predicted"/>
<keyword evidence="2" id="KW-1185">Reference proteome</keyword>
<dbReference type="InterPro" id="IPR041895">
    <property type="entry name" value="ArdA_dom1"/>
</dbReference>
<organism evidence="1 2">
    <name type="scientific">Enterococcus wangshanyuanii</name>
    <dbReference type="NCBI Taxonomy" id="2005703"/>
    <lineage>
        <taxon>Bacteria</taxon>
        <taxon>Bacillati</taxon>
        <taxon>Bacillota</taxon>
        <taxon>Bacilli</taxon>
        <taxon>Lactobacillales</taxon>
        <taxon>Enterococcaceae</taxon>
        <taxon>Enterococcus</taxon>
    </lineage>
</organism>
<dbReference type="Proteomes" id="UP000630615">
    <property type="component" value="Unassembled WGS sequence"/>
</dbReference>
<dbReference type="Pfam" id="PF07275">
    <property type="entry name" value="ArdA"/>
    <property type="match status" value="1"/>
</dbReference>
<accession>A0ABQ1P9H8</accession>
<sequence length="187" mass="21832">MEKLVTYNMMIEANGHRFGGDSEHWIYLTNLKAYNEGVLLGVYLHFPFDSDDLDAAYKAIYIGNEFVDEYGYLYEEYFITDYDAPFSIEEYDSPRLLAEKYDSLEEYITLPDSVVQIISNHEGENPIIYELYEGSTDEEKLGYVLVDEGLIIVPEHLRNYIDYEAIGRDHVLNTNGDFAEEYFIEFL</sequence>